<dbReference type="AlphaFoldDB" id="A0A6P6VBV1"/>
<evidence type="ECO:0000256" key="3">
    <source>
        <dbReference type="ARBA" id="ARBA00022490"/>
    </source>
</evidence>
<evidence type="ECO:0000256" key="6">
    <source>
        <dbReference type="SAM" id="MobiDB-lite"/>
    </source>
</evidence>
<sequence>MITRQIIKNMAGDIQEPFRLSFQADSLHSGSISFGRFETEALCWERRSSFSHNRYLEEVEKCSKPGSVTEKKAYFEAHFRRKALLSQNLSECQSGIDCQNSGSEKLHNMGCEEDIENLNEHSTVTSYDDSHDHSFDSQGHSFDERELELRKYELDYSASSYSKPESEHDNNANFEELHALSHGHSVLESDVEAAEHELDHSGTSHSKPEAGHTSDNSNVEDVVCEHDKIEETCQSGGRNSPLRTCEPETHVKQNHSGDSEATSSDMSSKTGTWLPGSPTAEQEVCSRHEAKLGSSQTKLAKSKLTTSQLSVVQAKKSMSSEASKCFTKRPSKSDTNASVRSRKEKQLCDSAASAMYSAPKASTCEVSQSFKTKLPENKSQSNAKESTTKKAVSSRPSTADKLAPRLSSRPSTADKIAPIISSRPSTADKAAPRTHHNASRPMRSVNSSKQFIKSSASAFSFKSDERAEKRKEFNNKLEEKMHAKETEMLEVRAKKQEKTEADIKQLRRSLNFKATPMPSFYTEAGRWSDKNKVLANNGKSSKVQNMPSSTAIGATAASRSCSNRGSGQACFTTESAKAVNSPPLSGATRYHSAVRSERNIRFSDLAASNCHPTASAIGLAGKEDQEKVKHTSLQKERASEANKLNKGQKVEGKHKVGFERRTKGVIKKGIKAVDLCNSSRINNLAVGVAS</sequence>
<dbReference type="PANTHER" id="PTHR47067:SF6">
    <property type="entry name" value="PROTEIN WVD2-LIKE 7"/>
    <property type="match status" value="1"/>
</dbReference>
<dbReference type="PANTHER" id="PTHR47067">
    <property type="entry name" value="TPX2 (TARGETING PROTEIN FOR XKLP2) PROTEIN FAMILY-RELATED"/>
    <property type="match status" value="1"/>
</dbReference>
<protein>
    <submittedName>
        <fullName evidence="9">Protein WVD2-like 7 isoform X2</fullName>
    </submittedName>
</protein>
<proteinExistence type="inferred from homology"/>
<evidence type="ECO:0000313" key="8">
    <source>
        <dbReference type="Proteomes" id="UP001652660"/>
    </source>
</evidence>
<dbReference type="GeneID" id="113718730"/>
<gene>
    <name evidence="9" type="primary">LOC113718730</name>
</gene>
<feature type="domain" description="TPX2 C-terminal" evidence="7">
    <location>
        <begin position="459"/>
        <end position="524"/>
    </location>
</feature>
<feature type="compositionally biased region" description="Basic and acidic residues" evidence="6">
    <location>
        <begin position="245"/>
        <end position="258"/>
    </location>
</feature>
<feature type="region of interest" description="Disordered" evidence="6">
    <location>
        <begin position="192"/>
        <end position="217"/>
    </location>
</feature>
<comment type="subcellular location">
    <subcellularLocation>
        <location evidence="1">Cytoplasm</location>
        <location evidence="1">Cytoskeleton</location>
    </subcellularLocation>
</comment>
<dbReference type="GO" id="GO:0005874">
    <property type="term" value="C:microtubule"/>
    <property type="evidence" value="ECO:0007669"/>
    <property type="project" value="UniProtKB-KW"/>
</dbReference>
<evidence type="ECO:0000259" key="7">
    <source>
        <dbReference type="Pfam" id="PF06886"/>
    </source>
</evidence>
<comment type="similarity">
    <text evidence="2">Belongs to the TPX2 family.</text>
</comment>
<dbReference type="InterPro" id="IPR027329">
    <property type="entry name" value="TPX2_C"/>
</dbReference>
<feature type="compositionally biased region" description="Polar residues" evidence="6">
    <location>
        <begin position="232"/>
        <end position="242"/>
    </location>
</feature>
<evidence type="ECO:0000256" key="4">
    <source>
        <dbReference type="ARBA" id="ARBA00022701"/>
    </source>
</evidence>
<keyword evidence="3" id="KW-0963">Cytoplasm</keyword>
<feature type="region of interest" description="Disordered" evidence="6">
    <location>
        <begin position="318"/>
        <end position="344"/>
    </location>
</feature>
<reference evidence="8" key="1">
    <citation type="journal article" date="2025" name="Foods">
        <title>Unveiling the Microbial Signatures of Arabica Coffee Cherries: Insights into Ripeness Specific Diversity, Functional Traits, and Implications for Quality and Safety.</title>
        <authorList>
            <consortium name="RefSeq"/>
            <person name="Tenea G.N."/>
            <person name="Cifuentes V."/>
            <person name="Reyes P."/>
            <person name="Cevallos-Vallejos M."/>
        </authorList>
    </citation>
    <scope>NUCLEOTIDE SEQUENCE [LARGE SCALE GENOMIC DNA]</scope>
</reference>
<evidence type="ECO:0000256" key="2">
    <source>
        <dbReference type="ARBA" id="ARBA00005885"/>
    </source>
</evidence>
<evidence type="ECO:0000256" key="1">
    <source>
        <dbReference type="ARBA" id="ARBA00004245"/>
    </source>
</evidence>
<evidence type="ECO:0000256" key="5">
    <source>
        <dbReference type="ARBA" id="ARBA00023212"/>
    </source>
</evidence>
<evidence type="ECO:0000313" key="9">
    <source>
        <dbReference type="RefSeq" id="XP_027099437.1"/>
    </source>
</evidence>
<organism evidence="8 9">
    <name type="scientific">Coffea arabica</name>
    <name type="common">Arabian coffee</name>
    <dbReference type="NCBI Taxonomy" id="13443"/>
    <lineage>
        <taxon>Eukaryota</taxon>
        <taxon>Viridiplantae</taxon>
        <taxon>Streptophyta</taxon>
        <taxon>Embryophyta</taxon>
        <taxon>Tracheophyta</taxon>
        <taxon>Spermatophyta</taxon>
        <taxon>Magnoliopsida</taxon>
        <taxon>eudicotyledons</taxon>
        <taxon>Gunneridae</taxon>
        <taxon>Pentapetalae</taxon>
        <taxon>asterids</taxon>
        <taxon>lamiids</taxon>
        <taxon>Gentianales</taxon>
        <taxon>Rubiaceae</taxon>
        <taxon>Ixoroideae</taxon>
        <taxon>Gardenieae complex</taxon>
        <taxon>Bertiereae - Coffeeae clade</taxon>
        <taxon>Coffeeae</taxon>
        <taxon>Coffea</taxon>
    </lineage>
</organism>
<feature type="region of interest" description="Disordered" evidence="6">
    <location>
        <begin position="373"/>
        <end position="450"/>
    </location>
</feature>
<dbReference type="Proteomes" id="UP001652660">
    <property type="component" value="Chromosome 11e"/>
</dbReference>
<feature type="compositionally biased region" description="Polar residues" evidence="6">
    <location>
        <begin position="259"/>
        <end position="271"/>
    </location>
</feature>
<reference evidence="9" key="2">
    <citation type="submission" date="2025-08" db="UniProtKB">
        <authorList>
            <consortium name="RefSeq"/>
        </authorList>
    </citation>
    <scope>IDENTIFICATION</scope>
    <source>
        <tissue evidence="9">Leaves</tissue>
    </source>
</reference>
<keyword evidence="8" id="KW-1185">Reference proteome</keyword>
<feature type="region of interest" description="Disordered" evidence="6">
    <location>
        <begin position="232"/>
        <end position="279"/>
    </location>
</feature>
<accession>A0A6P6VBV1</accession>
<dbReference type="Pfam" id="PF06886">
    <property type="entry name" value="TPX2"/>
    <property type="match status" value="1"/>
</dbReference>
<feature type="compositionally biased region" description="Basic and acidic residues" evidence="6">
    <location>
        <begin position="193"/>
        <end position="212"/>
    </location>
</feature>
<keyword evidence="4" id="KW-0493">Microtubule</keyword>
<dbReference type="InterPro" id="IPR044216">
    <property type="entry name" value="WDL7"/>
</dbReference>
<dbReference type="RefSeq" id="XP_027099437.1">
    <property type="nucleotide sequence ID" value="XM_027243636.2"/>
</dbReference>
<feature type="compositionally biased region" description="Polar residues" evidence="6">
    <location>
        <begin position="373"/>
        <end position="397"/>
    </location>
</feature>
<name>A0A6P6VBV1_COFAR</name>
<keyword evidence="5" id="KW-0206">Cytoskeleton</keyword>